<dbReference type="RefSeq" id="WP_348029336.1">
    <property type="nucleotide sequence ID" value="NZ_CP129113.1"/>
</dbReference>
<dbReference type="InterPro" id="IPR058887">
    <property type="entry name" value="YuzI-like"/>
</dbReference>
<evidence type="ECO:0000313" key="3">
    <source>
        <dbReference type="Proteomes" id="UP001180087"/>
    </source>
</evidence>
<evidence type="ECO:0000313" key="2">
    <source>
        <dbReference type="EMBL" id="WLV25545.1"/>
    </source>
</evidence>
<keyword evidence="1" id="KW-0812">Transmembrane</keyword>
<keyword evidence="1" id="KW-0472">Membrane</keyword>
<accession>A0ABY9KXM4</accession>
<dbReference type="Pfam" id="PF26135">
    <property type="entry name" value="YuzI"/>
    <property type="match status" value="1"/>
</dbReference>
<evidence type="ECO:0000256" key="1">
    <source>
        <dbReference type="SAM" id="Phobius"/>
    </source>
</evidence>
<feature type="transmembrane region" description="Helical" evidence="1">
    <location>
        <begin position="39"/>
        <end position="64"/>
    </location>
</feature>
<name>A0ABY9KXM4_9BACI</name>
<sequence length="73" mass="8046">MGCIFLFLIGFGLCVSGGVTLIAYTNFLPAGISWTEYGIFISGRIECYFFPAGLLLMTIAVLLYPDESSRHEE</sequence>
<keyword evidence="1" id="KW-1133">Transmembrane helix</keyword>
<keyword evidence="3" id="KW-1185">Reference proteome</keyword>
<protein>
    <recommendedName>
        <fullName evidence="4">DUF3955 domain-containing protein</fullName>
    </recommendedName>
</protein>
<dbReference type="EMBL" id="CP129113">
    <property type="protein sequence ID" value="WLV25545.1"/>
    <property type="molecule type" value="Genomic_DNA"/>
</dbReference>
<reference evidence="2" key="1">
    <citation type="submission" date="2023-06" db="EMBL/GenBank/DDBJ databases">
        <title>A Treasure from Seagulls: Isolation and Description of Aciduricobacillus qingdaonensis gen. nov., sp. nov., a Rare Obligately Uric Acid-utilizing Member in the Family Bacillaceae.</title>
        <authorList>
            <person name="Liu W."/>
            <person name="Wang B."/>
        </authorList>
    </citation>
    <scope>NUCLEOTIDE SEQUENCE</scope>
    <source>
        <strain evidence="2">44XB</strain>
    </source>
</reference>
<organism evidence="2 3">
    <name type="scientific">Aciduricibacillus chroicocephali</name>
    <dbReference type="NCBI Taxonomy" id="3054939"/>
    <lineage>
        <taxon>Bacteria</taxon>
        <taxon>Bacillati</taxon>
        <taxon>Bacillota</taxon>
        <taxon>Bacilli</taxon>
        <taxon>Bacillales</taxon>
        <taxon>Bacillaceae</taxon>
        <taxon>Aciduricibacillus</taxon>
    </lineage>
</organism>
<dbReference type="Proteomes" id="UP001180087">
    <property type="component" value="Chromosome"/>
</dbReference>
<gene>
    <name evidence="2" type="ORF">QR721_04880</name>
</gene>
<evidence type="ECO:0008006" key="4">
    <source>
        <dbReference type="Google" id="ProtNLM"/>
    </source>
</evidence>
<proteinExistence type="predicted"/>